<reference evidence="2" key="1">
    <citation type="journal article" date="2019" name="Int. J. Syst. Evol. Microbiol.">
        <title>The Global Catalogue of Microorganisms (GCM) 10K type strain sequencing project: providing services to taxonomists for standard genome sequencing and annotation.</title>
        <authorList>
            <consortium name="The Broad Institute Genomics Platform"/>
            <consortium name="The Broad Institute Genome Sequencing Center for Infectious Disease"/>
            <person name="Wu L."/>
            <person name="Ma J."/>
        </authorList>
    </citation>
    <scope>NUCLEOTIDE SEQUENCE [LARGE SCALE GENOMIC DNA]</scope>
    <source>
        <strain evidence="2">CGMCC 1.15342</strain>
    </source>
</reference>
<keyword evidence="2" id="KW-1185">Reference proteome</keyword>
<dbReference type="EMBL" id="BMIK01000009">
    <property type="protein sequence ID" value="GGC33570.1"/>
    <property type="molecule type" value="Genomic_DNA"/>
</dbReference>
<comment type="caution">
    <text evidence="1">The sequence shown here is derived from an EMBL/GenBank/DDBJ whole genome shotgun (WGS) entry which is preliminary data.</text>
</comment>
<protein>
    <recommendedName>
        <fullName evidence="3">DUF2281 domain-containing protein</fullName>
    </recommendedName>
</protein>
<evidence type="ECO:0000313" key="1">
    <source>
        <dbReference type="EMBL" id="GGC33570.1"/>
    </source>
</evidence>
<accession>A0ABQ1M348</accession>
<sequence length="76" mass="8672">MMLREIITPKKRSVTVQLPEEMVGKTVEVIAFEIETAKKEPSRAQRLRRIEALTKSSLVDLSGFSFDRDEANDYDG</sequence>
<dbReference type="RefSeq" id="WP_188751586.1">
    <property type="nucleotide sequence ID" value="NZ_BMIK01000009.1"/>
</dbReference>
<organism evidence="1 2">
    <name type="scientific">Parapedobacter defluvii</name>
    <dbReference type="NCBI Taxonomy" id="2045106"/>
    <lineage>
        <taxon>Bacteria</taxon>
        <taxon>Pseudomonadati</taxon>
        <taxon>Bacteroidota</taxon>
        <taxon>Sphingobacteriia</taxon>
        <taxon>Sphingobacteriales</taxon>
        <taxon>Sphingobacteriaceae</taxon>
        <taxon>Parapedobacter</taxon>
    </lineage>
</organism>
<evidence type="ECO:0008006" key="3">
    <source>
        <dbReference type="Google" id="ProtNLM"/>
    </source>
</evidence>
<name>A0ABQ1M348_9SPHI</name>
<evidence type="ECO:0000313" key="2">
    <source>
        <dbReference type="Proteomes" id="UP000597338"/>
    </source>
</evidence>
<dbReference type="Proteomes" id="UP000597338">
    <property type="component" value="Unassembled WGS sequence"/>
</dbReference>
<proteinExistence type="predicted"/>
<gene>
    <name evidence="1" type="ORF">GCM10011386_27120</name>
</gene>